<keyword evidence="2" id="KW-0732">Signal</keyword>
<evidence type="ECO:0000313" key="4">
    <source>
        <dbReference type="Proteomes" id="UP001153069"/>
    </source>
</evidence>
<dbReference type="AlphaFoldDB" id="A0A9N8DE26"/>
<name>A0A9N8DE26_9STRA</name>
<organism evidence="3 4">
    <name type="scientific">Seminavis robusta</name>
    <dbReference type="NCBI Taxonomy" id="568900"/>
    <lineage>
        <taxon>Eukaryota</taxon>
        <taxon>Sar</taxon>
        <taxon>Stramenopiles</taxon>
        <taxon>Ochrophyta</taxon>
        <taxon>Bacillariophyta</taxon>
        <taxon>Bacillariophyceae</taxon>
        <taxon>Bacillariophycidae</taxon>
        <taxon>Naviculales</taxon>
        <taxon>Naviculaceae</taxon>
        <taxon>Seminavis</taxon>
    </lineage>
</organism>
<comment type="caution">
    <text evidence="3">The sequence shown here is derived from an EMBL/GenBank/DDBJ whole genome shotgun (WGS) entry which is preliminary data.</text>
</comment>
<reference evidence="3" key="1">
    <citation type="submission" date="2020-06" db="EMBL/GenBank/DDBJ databases">
        <authorList>
            <consortium name="Plant Systems Biology data submission"/>
        </authorList>
    </citation>
    <scope>NUCLEOTIDE SEQUENCE</scope>
    <source>
        <strain evidence="3">D6</strain>
    </source>
</reference>
<evidence type="ECO:0000313" key="3">
    <source>
        <dbReference type="EMBL" id="CAB9501303.1"/>
    </source>
</evidence>
<dbReference type="Proteomes" id="UP001153069">
    <property type="component" value="Unassembled WGS sequence"/>
</dbReference>
<evidence type="ECO:0000256" key="2">
    <source>
        <dbReference type="SAM" id="SignalP"/>
    </source>
</evidence>
<proteinExistence type="predicted"/>
<keyword evidence="4" id="KW-1185">Reference proteome</keyword>
<dbReference type="EMBL" id="CAICTM010000104">
    <property type="protein sequence ID" value="CAB9501303.1"/>
    <property type="molecule type" value="Genomic_DNA"/>
</dbReference>
<accession>A0A9N8DE26</accession>
<feature type="signal peptide" evidence="2">
    <location>
        <begin position="1"/>
        <end position="21"/>
    </location>
</feature>
<protein>
    <submittedName>
        <fullName evidence="3">Uncharacterized protein</fullName>
    </submittedName>
</protein>
<gene>
    <name evidence="3" type="ORF">SEMRO_105_G053060.1</name>
</gene>
<feature type="chain" id="PRO_5040204518" evidence="2">
    <location>
        <begin position="22"/>
        <end position="292"/>
    </location>
</feature>
<sequence length="292" mass="32226">MCSIGLTLYAVTSCLFSWAICDPGPPAYVPKRMRGTKPIKRWFRAKKKLICSEMGRCLAQVVTVVSVMICLGDLAIHDAASHRESLDDEDDPEGPYNEAAKKGARKAPVTLWDMMIDGLPPGPTKFELFMRFLNALKGGLAMSVKERSPLVAYQLVMMSLNGSFNNSTSDHQFDTDSVLIAIDNCSSRCITNCMLDFIDKPVAVKISVQGIGGSVMATYKGTVRWSIEDEQGKVHHFTIPNTYYNASTPYRLLSPQHWAAVADDNTPKRRGTCDRLVSPIVYQAARILLASP</sequence>
<dbReference type="OrthoDB" id="54886at2759"/>
<feature type="region of interest" description="Disordered" evidence="1">
    <location>
        <begin position="83"/>
        <end position="102"/>
    </location>
</feature>
<evidence type="ECO:0000256" key="1">
    <source>
        <dbReference type="SAM" id="MobiDB-lite"/>
    </source>
</evidence>